<dbReference type="GO" id="GO:0046872">
    <property type="term" value="F:metal ion binding"/>
    <property type="evidence" value="ECO:0007669"/>
    <property type="project" value="UniProtKB-KW"/>
</dbReference>
<keyword evidence="4" id="KW-0479">Metal-binding</keyword>
<dbReference type="AlphaFoldDB" id="A0A5C0XSA5"/>
<evidence type="ECO:0000256" key="4">
    <source>
        <dbReference type="ARBA" id="ARBA00022723"/>
    </source>
</evidence>
<dbReference type="InterPro" id="IPR013785">
    <property type="entry name" value="Aldolase_TIM"/>
</dbReference>
<evidence type="ECO:0000256" key="3">
    <source>
        <dbReference type="ARBA" id="ARBA00022691"/>
    </source>
</evidence>
<dbReference type="UniPathway" id="UPA00782"/>
<dbReference type="PROSITE" id="PS51918">
    <property type="entry name" value="RADICAL_SAM"/>
    <property type="match status" value="1"/>
</dbReference>
<dbReference type="GO" id="GO:0003824">
    <property type="term" value="F:catalytic activity"/>
    <property type="evidence" value="ECO:0007669"/>
    <property type="project" value="InterPro"/>
</dbReference>
<name>A0A5C0XSA5_PYRFU</name>
<dbReference type="SUPFAM" id="SSF102114">
    <property type="entry name" value="Radical SAM enzymes"/>
    <property type="match status" value="1"/>
</dbReference>
<dbReference type="Proteomes" id="UP000324354">
    <property type="component" value="Chromosome"/>
</dbReference>
<keyword evidence="3" id="KW-0949">S-adenosyl-L-methionine</keyword>
<dbReference type="CDD" id="cd01335">
    <property type="entry name" value="Radical_SAM"/>
    <property type="match status" value="1"/>
</dbReference>
<comment type="cofactor">
    <cofactor evidence="1">
        <name>[4Fe-4S] cluster</name>
        <dbReference type="ChEBI" id="CHEBI:49883"/>
    </cofactor>
</comment>
<evidence type="ECO:0000259" key="7">
    <source>
        <dbReference type="PROSITE" id="PS51918"/>
    </source>
</evidence>
<evidence type="ECO:0000256" key="6">
    <source>
        <dbReference type="ARBA" id="ARBA00023014"/>
    </source>
</evidence>
<evidence type="ECO:0000313" key="8">
    <source>
        <dbReference type="EMBL" id="QEK79651.1"/>
    </source>
</evidence>
<dbReference type="Gene3D" id="3.20.20.70">
    <property type="entry name" value="Aldolase class I"/>
    <property type="match status" value="1"/>
</dbReference>
<dbReference type="InterPro" id="IPR058240">
    <property type="entry name" value="rSAM_sf"/>
</dbReference>
<evidence type="ECO:0000256" key="1">
    <source>
        <dbReference type="ARBA" id="ARBA00001966"/>
    </source>
</evidence>
<dbReference type="GO" id="GO:0051539">
    <property type="term" value="F:4 iron, 4 sulfur cluster binding"/>
    <property type="evidence" value="ECO:0007669"/>
    <property type="project" value="UniProtKB-KW"/>
</dbReference>
<accession>A0A5C0XSA5</accession>
<evidence type="ECO:0000256" key="2">
    <source>
        <dbReference type="ARBA" id="ARBA00022485"/>
    </source>
</evidence>
<dbReference type="PANTHER" id="PTHR43787">
    <property type="entry name" value="FEMO COFACTOR BIOSYNTHESIS PROTEIN NIFB-RELATED"/>
    <property type="match status" value="1"/>
</dbReference>
<organism evidence="8 9">
    <name type="scientific">Pyrococcus furiosus (strain ATCC 43587 / DSM 3638 / JCM 8422 / Vc1)</name>
    <dbReference type="NCBI Taxonomy" id="186497"/>
    <lineage>
        <taxon>Archaea</taxon>
        <taxon>Methanobacteriati</taxon>
        <taxon>Methanobacteriota</taxon>
        <taxon>Thermococci</taxon>
        <taxon>Thermococcales</taxon>
        <taxon>Thermococcaceae</taxon>
        <taxon>Pyrococcus</taxon>
    </lineage>
</organism>
<keyword evidence="5" id="KW-0408">Iron</keyword>
<keyword evidence="6" id="KW-0411">Iron-sulfur</keyword>
<sequence length="202" mass="23718">MGAVSMKYKPSRYNLFFKIDNNKWLLYNSLSESVIEVDDETKHLIENIDKLHDLKIPKTMLNLFLETKVILPKNINELNIVRARRKFSFLNEIGNVITFTLIMTYRCNLACVYCYEGDLKRRSRYLTKKDIDIIFDKFLSKLLKIRQYPTTLNVNLYGGEPLLNWEGCKCVFKKLDSLKKRGLIKNYVLAMVTNGTLLDDEK</sequence>
<dbReference type="EMBL" id="CP023154">
    <property type="protein sequence ID" value="QEK79651.1"/>
    <property type="molecule type" value="Genomic_DNA"/>
</dbReference>
<dbReference type="InterPro" id="IPR007197">
    <property type="entry name" value="rSAM"/>
</dbReference>
<gene>
    <name evidence="8" type="ORF">PFDSM3638_10405</name>
</gene>
<dbReference type="SMR" id="A0A5C0XSA5"/>
<protein>
    <submittedName>
        <fullName evidence="8">Radical SAM protein</fullName>
    </submittedName>
</protein>
<proteinExistence type="predicted"/>
<feature type="domain" description="Radical SAM core" evidence="7">
    <location>
        <begin position="92"/>
        <end position="202"/>
    </location>
</feature>
<evidence type="ECO:0000256" key="5">
    <source>
        <dbReference type="ARBA" id="ARBA00023004"/>
    </source>
</evidence>
<dbReference type="PANTHER" id="PTHR43787:SF3">
    <property type="entry name" value="ARYLSULFATASE REGULATORY PROTEIN"/>
    <property type="match status" value="1"/>
</dbReference>
<reference evidence="8 9" key="1">
    <citation type="submission" date="2017-08" db="EMBL/GenBank/DDBJ databases">
        <title>Resequencing and Reannotation of the genome of Pyrococcus furiosus type strain DSM3638.</title>
        <authorList>
            <person name="Reichelt R.M."/>
            <person name="Bunk B."/>
        </authorList>
    </citation>
    <scope>NUCLEOTIDE SEQUENCE [LARGE SCALE GENOMIC DNA]</scope>
    <source>
        <strain evidence="8 9">DSM 3638</strain>
    </source>
</reference>
<dbReference type="Pfam" id="PF04055">
    <property type="entry name" value="Radical_SAM"/>
    <property type="match status" value="1"/>
</dbReference>
<dbReference type="SFLD" id="SFLDS00029">
    <property type="entry name" value="Radical_SAM"/>
    <property type="match status" value="1"/>
</dbReference>
<evidence type="ECO:0000313" key="9">
    <source>
        <dbReference type="Proteomes" id="UP000324354"/>
    </source>
</evidence>
<keyword evidence="2" id="KW-0004">4Fe-4S</keyword>